<dbReference type="Proteomes" id="UP000236753">
    <property type="component" value="Unassembled WGS sequence"/>
</dbReference>
<evidence type="ECO:0000313" key="2">
    <source>
        <dbReference type="EMBL" id="SEF40237.1"/>
    </source>
</evidence>
<dbReference type="OrthoDB" id="9153185at2"/>
<gene>
    <name evidence="2" type="ORF">SAMN05216334_101157</name>
</gene>
<dbReference type="RefSeq" id="WP_103965149.1">
    <property type="nucleotide sequence ID" value="NZ_FNUX01000001.1"/>
</dbReference>
<evidence type="ECO:0000313" key="3">
    <source>
        <dbReference type="Proteomes" id="UP000236753"/>
    </source>
</evidence>
<dbReference type="EMBL" id="FNUX01000001">
    <property type="protein sequence ID" value="SEF40237.1"/>
    <property type="molecule type" value="Genomic_DNA"/>
</dbReference>
<dbReference type="Pfam" id="PF24838">
    <property type="entry name" value="8xMP"/>
    <property type="match status" value="1"/>
</dbReference>
<keyword evidence="1" id="KW-0812">Transmembrane</keyword>
<feature type="transmembrane region" description="Helical" evidence="1">
    <location>
        <begin position="54"/>
        <end position="72"/>
    </location>
</feature>
<dbReference type="InterPro" id="IPR056918">
    <property type="entry name" value="8xMP"/>
</dbReference>
<keyword evidence="1" id="KW-0472">Membrane</keyword>
<feature type="transmembrane region" description="Helical" evidence="1">
    <location>
        <begin position="92"/>
        <end position="110"/>
    </location>
</feature>
<organism evidence="2 3">
    <name type="scientific">Nitrosomonas ureae</name>
    <dbReference type="NCBI Taxonomy" id="44577"/>
    <lineage>
        <taxon>Bacteria</taxon>
        <taxon>Pseudomonadati</taxon>
        <taxon>Pseudomonadota</taxon>
        <taxon>Betaproteobacteria</taxon>
        <taxon>Nitrosomonadales</taxon>
        <taxon>Nitrosomonadaceae</taxon>
        <taxon>Nitrosomonas</taxon>
    </lineage>
</organism>
<proteinExistence type="predicted"/>
<feature type="transmembrane region" description="Helical" evidence="1">
    <location>
        <begin position="165"/>
        <end position="188"/>
    </location>
</feature>
<reference evidence="2 3" key="1">
    <citation type="submission" date="2016-10" db="EMBL/GenBank/DDBJ databases">
        <authorList>
            <person name="de Groot N.N."/>
        </authorList>
    </citation>
    <scope>NUCLEOTIDE SEQUENCE [LARGE SCALE GENOMIC DNA]</scope>
    <source>
        <strain evidence="2 3">Nm13</strain>
    </source>
</reference>
<feature type="transmembrane region" description="Helical" evidence="1">
    <location>
        <begin position="194"/>
        <end position="214"/>
    </location>
</feature>
<dbReference type="AlphaFoldDB" id="A0A1H5RRR4"/>
<accession>A0A1H5RRR4</accession>
<protein>
    <submittedName>
        <fullName evidence="2">Uncharacterized protein</fullName>
    </submittedName>
</protein>
<keyword evidence="1" id="KW-1133">Transmembrane helix</keyword>
<sequence>MDLTPYALQMRFRFMKNKYFKFYDGFCNKKRREKALDHALDIRKFEIELYWKRATYFWAFIAVTFAGYFSVSVSESIPPGMSEKKIMNKQDILLLISCIGFVFSIAWYFVNRASKFWQNNWERHVDLLEDEIIGPLYKTRLEECCTSFWKLNNSYKFSVSKINQLLSLFVVLIFFLLLINVLITYYRITLPFELFPTICLFLTVIFICALYVFGKQDDKDDNAMIAKYRSTTLKD</sequence>
<name>A0A1H5RRR4_9PROT</name>
<evidence type="ECO:0000256" key="1">
    <source>
        <dbReference type="SAM" id="Phobius"/>
    </source>
</evidence>